<dbReference type="Gene3D" id="3.40.1160.10">
    <property type="entry name" value="Acetylglutamate kinase-like"/>
    <property type="match status" value="1"/>
</dbReference>
<dbReference type="EC" id="2.7.2.4" evidence="8"/>
<evidence type="ECO:0000256" key="8">
    <source>
        <dbReference type="RuleBase" id="RU003448"/>
    </source>
</evidence>
<dbReference type="GO" id="GO:0009090">
    <property type="term" value="P:homoserine biosynthetic process"/>
    <property type="evidence" value="ECO:0007669"/>
    <property type="project" value="TreeGrafter"/>
</dbReference>
<dbReference type="PIRSF" id="PIRSF000726">
    <property type="entry name" value="Asp_kin"/>
    <property type="match status" value="1"/>
</dbReference>
<dbReference type="FunFam" id="1.20.120.1320:FF:000001">
    <property type="entry name" value="Aspartokinase"/>
    <property type="match status" value="1"/>
</dbReference>
<dbReference type="PANTHER" id="PTHR21499:SF59">
    <property type="entry name" value="ASPARTOKINASE"/>
    <property type="match status" value="1"/>
</dbReference>
<proteinExistence type="inferred from homology"/>
<evidence type="ECO:0000256" key="2">
    <source>
        <dbReference type="ARBA" id="ARBA00022679"/>
    </source>
</evidence>
<dbReference type="FunCoup" id="A0A2V0NUU0">
    <property type="interactions" value="1177"/>
</dbReference>
<dbReference type="PROSITE" id="PS00324">
    <property type="entry name" value="ASPARTOKINASE"/>
    <property type="match status" value="1"/>
</dbReference>
<dbReference type="GO" id="GO:0009088">
    <property type="term" value="P:threonine biosynthetic process"/>
    <property type="evidence" value="ECO:0007669"/>
    <property type="project" value="UniProtKB-UniPathway"/>
</dbReference>
<dbReference type="GO" id="GO:0005524">
    <property type="term" value="F:ATP binding"/>
    <property type="evidence" value="ECO:0007669"/>
    <property type="project" value="UniProtKB-KW"/>
</dbReference>
<dbReference type="UniPathway" id="UPA00051">
    <property type="reaction ID" value="UER00462"/>
</dbReference>
<keyword evidence="4" id="KW-0547">Nucleotide-binding</keyword>
<evidence type="ECO:0000256" key="3">
    <source>
        <dbReference type="ARBA" id="ARBA00022697"/>
    </source>
</evidence>
<keyword evidence="5 8" id="KW-0418">Kinase</keyword>
<dbReference type="InterPro" id="IPR018042">
    <property type="entry name" value="Aspartate_kinase_CS"/>
</dbReference>
<protein>
    <recommendedName>
        <fullName evidence="8">Aspartokinase</fullName>
        <ecNumber evidence="8">2.7.2.4</ecNumber>
    </recommendedName>
</protein>
<dbReference type="Gene3D" id="3.30.70.260">
    <property type="match status" value="2"/>
</dbReference>
<dbReference type="GO" id="GO:0009570">
    <property type="term" value="C:chloroplast stroma"/>
    <property type="evidence" value="ECO:0007669"/>
    <property type="project" value="TreeGrafter"/>
</dbReference>
<dbReference type="EMBL" id="BDRX01000005">
    <property type="protein sequence ID" value="GBF88595.1"/>
    <property type="molecule type" value="Genomic_DNA"/>
</dbReference>
<dbReference type="GO" id="GO:0009089">
    <property type="term" value="P:lysine biosynthetic process via diaminopimelate"/>
    <property type="evidence" value="ECO:0007669"/>
    <property type="project" value="UniProtKB-UniPathway"/>
</dbReference>
<dbReference type="InterPro" id="IPR036393">
    <property type="entry name" value="AceGlu_kinase-like_sf"/>
</dbReference>
<evidence type="ECO:0000259" key="10">
    <source>
        <dbReference type="PROSITE" id="PS51671"/>
    </source>
</evidence>
<dbReference type="PROSITE" id="PS51671">
    <property type="entry name" value="ACT"/>
    <property type="match status" value="1"/>
</dbReference>
<comment type="similarity">
    <text evidence="1 8">Belongs to the aspartokinase family.</text>
</comment>
<name>A0A2V0NUU0_9CHLO</name>
<evidence type="ECO:0000256" key="6">
    <source>
        <dbReference type="ARBA" id="ARBA00022840"/>
    </source>
</evidence>
<comment type="caution">
    <text evidence="11">The sequence shown here is derived from an EMBL/GenBank/DDBJ whole genome shotgun (WGS) entry which is preliminary data.</text>
</comment>
<comment type="pathway">
    <text evidence="9">Amino-acid biosynthesis; L-methionine biosynthesis via de novo pathway; L-homoserine from L-aspartate: step 1/3.</text>
</comment>
<dbReference type="CDD" id="cd04912">
    <property type="entry name" value="ACT_AKiii-LysC-EC-like_1"/>
    <property type="match status" value="1"/>
</dbReference>
<evidence type="ECO:0000256" key="1">
    <source>
        <dbReference type="ARBA" id="ARBA00010122"/>
    </source>
</evidence>
<dbReference type="InterPro" id="IPR045865">
    <property type="entry name" value="ACT-like_dom_sf"/>
</dbReference>
<evidence type="ECO:0000313" key="12">
    <source>
        <dbReference type="Proteomes" id="UP000247498"/>
    </source>
</evidence>
<dbReference type="InterPro" id="IPR054352">
    <property type="entry name" value="ACT_Aspartokinase"/>
</dbReference>
<organism evidence="11 12">
    <name type="scientific">Raphidocelis subcapitata</name>
    <dbReference type="NCBI Taxonomy" id="307507"/>
    <lineage>
        <taxon>Eukaryota</taxon>
        <taxon>Viridiplantae</taxon>
        <taxon>Chlorophyta</taxon>
        <taxon>core chlorophytes</taxon>
        <taxon>Chlorophyceae</taxon>
        <taxon>CS clade</taxon>
        <taxon>Sphaeropleales</taxon>
        <taxon>Selenastraceae</taxon>
        <taxon>Raphidocelis</taxon>
    </lineage>
</organism>
<dbReference type="Gene3D" id="1.20.120.1320">
    <property type="entry name" value="Aspartokinase, catalytic domain"/>
    <property type="match status" value="1"/>
</dbReference>
<feature type="domain" description="ACT" evidence="10">
    <location>
        <begin position="348"/>
        <end position="427"/>
    </location>
</feature>
<evidence type="ECO:0000256" key="9">
    <source>
        <dbReference type="RuleBase" id="RU004249"/>
    </source>
</evidence>
<dbReference type="GO" id="GO:0004072">
    <property type="term" value="F:aspartate kinase activity"/>
    <property type="evidence" value="ECO:0007669"/>
    <property type="project" value="UniProtKB-EC"/>
</dbReference>
<dbReference type="SUPFAM" id="SSF55021">
    <property type="entry name" value="ACT-like"/>
    <property type="match status" value="2"/>
</dbReference>
<dbReference type="STRING" id="307507.A0A2V0NUU0"/>
<dbReference type="Pfam" id="PF22468">
    <property type="entry name" value="ACT_9"/>
    <property type="match status" value="1"/>
</dbReference>
<evidence type="ECO:0000256" key="5">
    <source>
        <dbReference type="ARBA" id="ARBA00022777"/>
    </source>
</evidence>
<comment type="pathway">
    <text evidence="9">Amino-acid biosynthesis; L-threonine biosynthesis; L-threonine from L-aspartate: step 1/5.</text>
</comment>
<gene>
    <name evidence="11" type="ORF">Rsub_01310</name>
</gene>
<dbReference type="UniPathway" id="UPA00034">
    <property type="reaction ID" value="UER00015"/>
</dbReference>
<dbReference type="OrthoDB" id="4323675at2759"/>
<keyword evidence="6" id="KW-0067">ATP-binding</keyword>
<keyword evidence="9" id="KW-0028">Amino-acid biosynthesis</keyword>
<dbReference type="AlphaFoldDB" id="A0A2V0NUU0"/>
<sequence length="499" mass="53926">MHLLQARTPAPLKLQAPGQALSQVDVVYKFGGSSVRDAERMREVADIVCSFPEHLPCVVLSAMGKTTNMLLECGELALSCHTDQIGSLPPLRAIRDLHLATCAELGVEPPVRAEVERLLNELQQLLIGINIMQDLTARAKDSLVSFGERMATRIFASYLRSQGVPARQHDAWDLGFTTDDNFGNGDIIYDDTLPKVCAALTFKPGAPRELPIVTGFLAKAKSSRAITTLGRGGSDLSATVLGAALQLKEVQVWKDVDGVLSSDPRIVKNTRPVTELTFEEATELAYFGAQVLHPLAMQPAIRCGSLSVRVKNSYNRTAPGSVITATRDLSNTVVTSIVLKPNVTMVDIHSTRMLGAHGFLSKVFDVFARHQVSVDVVATSEVSVSLTLDPKRIWNDGEVDEEIDRLVYDLERIATASITRDAAIVSLICNVSRTSEILQRSFSVLLREGISVSMMSQGASKVNISLVIDAADGQRAVKALHEEFFGSEGCGCNGDGAAQ</sequence>
<dbReference type="InterPro" id="IPR001341">
    <property type="entry name" value="Asp_kinase"/>
</dbReference>
<dbReference type="PANTHER" id="PTHR21499">
    <property type="entry name" value="ASPARTATE KINASE"/>
    <property type="match status" value="1"/>
</dbReference>
<dbReference type="InterPro" id="IPR002912">
    <property type="entry name" value="ACT_dom"/>
</dbReference>
<reference evidence="11 12" key="1">
    <citation type="journal article" date="2018" name="Sci. Rep.">
        <title>Raphidocelis subcapitata (=Pseudokirchneriella subcapitata) provides an insight into genome evolution and environmental adaptations in the Sphaeropleales.</title>
        <authorList>
            <person name="Suzuki S."/>
            <person name="Yamaguchi H."/>
            <person name="Nakajima N."/>
            <person name="Kawachi M."/>
        </authorList>
    </citation>
    <scope>NUCLEOTIDE SEQUENCE [LARGE SCALE GENOMIC DNA]</scope>
    <source>
        <strain evidence="11 12">NIES-35</strain>
    </source>
</reference>
<evidence type="ECO:0000256" key="7">
    <source>
        <dbReference type="ARBA" id="ARBA00047872"/>
    </source>
</evidence>
<dbReference type="NCBIfam" id="TIGR00657">
    <property type="entry name" value="asp_kinases"/>
    <property type="match status" value="1"/>
</dbReference>
<dbReference type="SUPFAM" id="SSF53633">
    <property type="entry name" value="Carbamate kinase-like"/>
    <property type="match status" value="1"/>
</dbReference>
<comment type="pathway">
    <text evidence="9">Amino-acid biosynthesis; L-lysine biosynthesis via DAP pathway; (S)-tetrahydrodipicolinate from L-aspartate: step 1/4.</text>
</comment>
<dbReference type="UniPathway" id="UPA00050">
    <property type="reaction ID" value="UER00461"/>
</dbReference>
<dbReference type="InParanoid" id="A0A2V0NUU0"/>
<keyword evidence="2 8" id="KW-0808">Transferase</keyword>
<dbReference type="InterPro" id="IPR005260">
    <property type="entry name" value="Asp_kin_monofn"/>
</dbReference>
<keyword evidence="3" id="KW-0791">Threonine biosynthesis</keyword>
<dbReference type="GO" id="GO:0005829">
    <property type="term" value="C:cytosol"/>
    <property type="evidence" value="ECO:0007669"/>
    <property type="project" value="TreeGrafter"/>
</dbReference>
<keyword evidence="12" id="KW-1185">Reference proteome</keyword>
<evidence type="ECO:0000256" key="4">
    <source>
        <dbReference type="ARBA" id="ARBA00022741"/>
    </source>
</evidence>
<evidence type="ECO:0000313" key="11">
    <source>
        <dbReference type="EMBL" id="GBF88595.1"/>
    </source>
</evidence>
<comment type="catalytic activity">
    <reaction evidence="7 8">
        <text>L-aspartate + ATP = 4-phospho-L-aspartate + ADP</text>
        <dbReference type="Rhea" id="RHEA:23776"/>
        <dbReference type="ChEBI" id="CHEBI:29991"/>
        <dbReference type="ChEBI" id="CHEBI:30616"/>
        <dbReference type="ChEBI" id="CHEBI:57535"/>
        <dbReference type="ChEBI" id="CHEBI:456216"/>
        <dbReference type="EC" id="2.7.2.4"/>
    </reaction>
</comment>
<dbReference type="InterPro" id="IPR042199">
    <property type="entry name" value="AsparK_Bifunc_asparK/hSer_DH"/>
</dbReference>
<dbReference type="InterPro" id="IPR001048">
    <property type="entry name" value="Asp/Glu/Uridylate_kinase"/>
</dbReference>
<accession>A0A2V0NUU0</accession>
<dbReference type="Proteomes" id="UP000247498">
    <property type="component" value="Unassembled WGS sequence"/>
</dbReference>
<dbReference type="Pfam" id="PF00696">
    <property type="entry name" value="AA_kinase"/>
    <property type="match status" value="1"/>
</dbReference>